<evidence type="ECO:0000256" key="2">
    <source>
        <dbReference type="SAM" id="SignalP"/>
    </source>
</evidence>
<feature type="signal peptide" evidence="2">
    <location>
        <begin position="1"/>
        <end position="19"/>
    </location>
</feature>
<dbReference type="EMBL" id="JAVHJL010000001">
    <property type="protein sequence ID" value="KAK6511219.1"/>
    <property type="molecule type" value="Genomic_DNA"/>
</dbReference>
<sequence length="99" mass="10307">MQLSKISLISLLLASFSSAISLEEVVKARDVALVKAASEVAQKRNLEIRTPKKKGKGGGSDDDYDGDDDDDDENSGASVHINMILAAGAGTVAVAAMML</sequence>
<comment type="caution">
    <text evidence="3">The sequence shown here is derived from an EMBL/GenBank/DDBJ whole genome shotgun (WGS) entry which is preliminary data.</text>
</comment>
<feature type="compositionally biased region" description="Acidic residues" evidence="1">
    <location>
        <begin position="60"/>
        <end position="74"/>
    </location>
</feature>
<keyword evidence="2" id="KW-0732">Signal</keyword>
<feature type="chain" id="PRO_5043833033" evidence="2">
    <location>
        <begin position="20"/>
        <end position="99"/>
    </location>
</feature>
<name>A0AAV9WMM0_9PEZI</name>
<evidence type="ECO:0000256" key="1">
    <source>
        <dbReference type="SAM" id="MobiDB-lite"/>
    </source>
</evidence>
<organism evidence="3 4">
    <name type="scientific">Arthrobotrys musiformis</name>
    <dbReference type="NCBI Taxonomy" id="47236"/>
    <lineage>
        <taxon>Eukaryota</taxon>
        <taxon>Fungi</taxon>
        <taxon>Dikarya</taxon>
        <taxon>Ascomycota</taxon>
        <taxon>Pezizomycotina</taxon>
        <taxon>Orbiliomycetes</taxon>
        <taxon>Orbiliales</taxon>
        <taxon>Orbiliaceae</taxon>
        <taxon>Arthrobotrys</taxon>
    </lineage>
</organism>
<dbReference type="Proteomes" id="UP001370758">
    <property type="component" value="Unassembled WGS sequence"/>
</dbReference>
<evidence type="ECO:0000313" key="4">
    <source>
        <dbReference type="Proteomes" id="UP001370758"/>
    </source>
</evidence>
<accession>A0AAV9WMM0</accession>
<evidence type="ECO:0000313" key="3">
    <source>
        <dbReference type="EMBL" id="KAK6511219.1"/>
    </source>
</evidence>
<dbReference type="AlphaFoldDB" id="A0AAV9WMM0"/>
<gene>
    <name evidence="3" type="ORF">TWF481_000140</name>
</gene>
<feature type="region of interest" description="Disordered" evidence="1">
    <location>
        <begin position="45"/>
        <end position="75"/>
    </location>
</feature>
<reference evidence="3 4" key="1">
    <citation type="submission" date="2023-08" db="EMBL/GenBank/DDBJ databases">
        <authorList>
            <person name="Palmer J.M."/>
        </authorList>
    </citation>
    <scope>NUCLEOTIDE SEQUENCE [LARGE SCALE GENOMIC DNA]</scope>
    <source>
        <strain evidence="3 4">TWF481</strain>
    </source>
</reference>
<protein>
    <submittedName>
        <fullName evidence="3">Uncharacterized protein</fullName>
    </submittedName>
</protein>
<proteinExistence type="predicted"/>
<keyword evidence="4" id="KW-1185">Reference proteome</keyword>